<reference evidence="1" key="1">
    <citation type="submission" date="2021-02" db="EMBL/GenBank/DDBJ databases">
        <authorList>
            <person name="Nowell W R."/>
        </authorList>
    </citation>
    <scope>NUCLEOTIDE SEQUENCE</scope>
</reference>
<evidence type="ECO:0000313" key="1">
    <source>
        <dbReference type="EMBL" id="CAF0732252.1"/>
    </source>
</evidence>
<protein>
    <submittedName>
        <fullName evidence="1">Uncharacterized protein</fullName>
    </submittedName>
</protein>
<organism evidence="1 3">
    <name type="scientific">Didymodactylos carnosus</name>
    <dbReference type="NCBI Taxonomy" id="1234261"/>
    <lineage>
        <taxon>Eukaryota</taxon>
        <taxon>Metazoa</taxon>
        <taxon>Spiralia</taxon>
        <taxon>Gnathifera</taxon>
        <taxon>Rotifera</taxon>
        <taxon>Eurotatoria</taxon>
        <taxon>Bdelloidea</taxon>
        <taxon>Philodinida</taxon>
        <taxon>Philodinidae</taxon>
        <taxon>Didymodactylos</taxon>
    </lineage>
</organism>
<comment type="caution">
    <text evidence="1">The sequence shown here is derived from an EMBL/GenBank/DDBJ whole genome shotgun (WGS) entry which is preliminary data.</text>
</comment>
<dbReference type="EMBL" id="CAJOBA010000142">
    <property type="protein sequence ID" value="CAF3507943.1"/>
    <property type="molecule type" value="Genomic_DNA"/>
</dbReference>
<gene>
    <name evidence="1" type="ORF">OVA965_LOCUS890</name>
    <name evidence="2" type="ORF">TMI583_LOCUS887</name>
</gene>
<accession>A0A8S2CT45</accession>
<name>A0A8S2CT45_9BILA</name>
<evidence type="ECO:0000313" key="3">
    <source>
        <dbReference type="Proteomes" id="UP000677228"/>
    </source>
</evidence>
<dbReference type="EMBL" id="CAJNOK010000143">
    <property type="protein sequence ID" value="CAF0732252.1"/>
    <property type="molecule type" value="Genomic_DNA"/>
</dbReference>
<evidence type="ECO:0000313" key="2">
    <source>
        <dbReference type="EMBL" id="CAF3507943.1"/>
    </source>
</evidence>
<dbReference type="Proteomes" id="UP000677228">
    <property type="component" value="Unassembled WGS sequence"/>
</dbReference>
<dbReference type="AlphaFoldDB" id="A0A8S2CT45"/>
<sequence length="222" mass="25978">MASHHRVRRMKKADNTNVFKKFSDKLEKFEQNLITHPSAVPFSNVFQSPSTSSLTQLPHSHSETVLYNQQYSDTHTNDDLVSLQNYSYDNNNQNNDPTILVRPQSDSSFQSATTTGTFYPEEIPEKPWKPIASDHHTDDYVKMLKRFGQLDELALAQFRLAGQTTDLPAKFRFLDEAIDKLTSNYWWQTQVFDYRRLLEKQQTLHIVCNFNLDYETFERSDI</sequence>
<dbReference type="Proteomes" id="UP000682733">
    <property type="component" value="Unassembled WGS sequence"/>
</dbReference>
<proteinExistence type="predicted"/>